<evidence type="ECO:0000313" key="2">
    <source>
        <dbReference type="EMBL" id="PRQ51571.1"/>
    </source>
</evidence>
<reference evidence="2 3" key="1">
    <citation type="journal article" date="2018" name="Nat. Genet.">
        <title>The Rosa genome provides new insights in the design of modern roses.</title>
        <authorList>
            <person name="Bendahmane M."/>
        </authorList>
    </citation>
    <scope>NUCLEOTIDE SEQUENCE [LARGE SCALE GENOMIC DNA]</scope>
    <source>
        <strain evidence="3">cv. Old Blush</strain>
    </source>
</reference>
<dbReference type="Gramene" id="PRQ51571">
    <property type="protein sequence ID" value="PRQ51571"/>
    <property type="gene ID" value="RchiOBHm_Chr2g0145891"/>
</dbReference>
<sequence length="80" mass="8852">MKVVELVDTIACICGTQYSEFGKISDFSLRTKKIKFCGIVPSPLRFFLSLFPSDPADFARPDPAETATSRRPPTTTRPSP</sequence>
<gene>
    <name evidence="2" type="ORF">RchiOBHm_Chr2g0145891</name>
</gene>
<feature type="compositionally biased region" description="Low complexity" evidence="1">
    <location>
        <begin position="64"/>
        <end position="80"/>
    </location>
</feature>
<dbReference type="Proteomes" id="UP000238479">
    <property type="component" value="Chromosome 2"/>
</dbReference>
<feature type="region of interest" description="Disordered" evidence="1">
    <location>
        <begin position="59"/>
        <end position="80"/>
    </location>
</feature>
<evidence type="ECO:0000313" key="3">
    <source>
        <dbReference type="Proteomes" id="UP000238479"/>
    </source>
</evidence>
<organism evidence="2 3">
    <name type="scientific">Rosa chinensis</name>
    <name type="common">China rose</name>
    <dbReference type="NCBI Taxonomy" id="74649"/>
    <lineage>
        <taxon>Eukaryota</taxon>
        <taxon>Viridiplantae</taxon>
        <taxon>Streptophyta</taxon>
        <taxon>Embryophyta</taxon>
        <taxon>Tracheophyta</taxon>
        <taxon>Spermatophyta</taxon>
        <taxon>Magnoliopsida</taxon>
        <taxon>eudicotyledons</taxon>
        <taxon>Gunneridae</taxon>
        <taxon>Pentapetalae</taxon>
        <taxon>rosids</taxon>
        <taxon>fabids</taxon>
        <taxon>Rosales</taxon>
        <taxon>Rosaceae</taxon>
        <taxon>Rosoideae</taxon>
        <taxon>Rosoideae incertae sedis</taxon>
        <taxon>Rosa</taxon>
    </lineage>
</organism>
<name>A0A2P6RYS0_ROSCH</name>
<dbReference type="AlphaFoldDB" id="A0A2P6RYS0"/>
<accession>A0A2P6RYS0</accession>
<keyword evidence="3" id="KW-1185">Reference proteome</keyword>
<comment type="caution">
    <text evidence="2">The sequence shown here is derived from an EMBL/GenBank/DDBJ whole genome shotgun (WGS) entry which is preliminary data.</text>
</comment>
<protein>
    <submittedName>
        <fullName evidence="2">Uncharacterized protein</fullName>
    </submittedName>
</protein>
<proteinExistence type="predicted"/>
<evidence type="ECO:0000256" key="1">
    <source>
        <dbReference type="SAM" id="MobiDB-lite"/>
    </source>
</evidence>
<dbReference type="EMBL" id="PDCK01000040">
    <property type="protein sequence ID" value="PRQ51571.1"/>
    <property type="molecule type" value="Genomic_DNA"/>
</dbReference>